<dbReference type="EMBL" id="REGN01003524">
    <property type="protein sequence ID" value="RNA22153.1"/>
    <property type="molecule type" value="Genomic_DNA"/>
</dbReference>
<evidence type="ECO:0000313" key="3">
    <source>
        <dbReference type="Proteomes" id="UP000276133"/>
    </source>
</evidence>
<keyword evidence="1" id="KW-0732">Signal</keyword>
<reference evidence="2 3" key="1">
    <citation type="journal article" date="2018" name="Sci. Rep.">
        <title>Genomic signatures of local adaptation to the degree of environmental predictability in rotifers.</title>
        <authorList>
            <person name="Franch-Gras L."/>
            <person name="Hahn C."/>
            <person name="Garcia-Roger E.M."/>
            <person name="Carmona M.J."/>
            <person name="Serra M."/>
            <person name="Gomez A."/>
        </authorList>
    </citation>
    <scope>NUCLEOTIDE SEQUENCE [LARGE SCALE GENOMIC DNA]</scope>
    <source>
        <strain evidence="2">HYR1</strain>
    </source>
</reference>
<proteinExistence type="predicted"/>
<feature type="chain" id="PRO_5018054945" evidence="1">
    <location>
        <begin position="19"/>
        <end position="108"/>
    </location>
</feature>
<accession>A0A3M7REZ8</accession>
<feature type="signal peptide" evidence="1">
    <location>
        <begin position="1"/>
        <end position="18"/>
    </location>
</feature>
<evidence type="ECO:0000313" key="2">
    <source>
        <dbReference type="EMBL" id="RNA22153.1"/>
    </source>
</evidence>
<organism evidence="2 3">
    <name type="scientific">Brachionus plicatilis</name>
    <name type="common">Marine rotifer</name>
    <name type="synonym">Brachionus muelleri</name>
    <dbReference type="NCBI Taxonomy" id="10195"/>
    <lineage>
        <taxon>Eukaryota</taxon>
        <taxon>Metazoa</taxon>
        <taxon>Spiralia</taxon>
        <taxon>Gnathifera</taxon>
        <taxon>Rotifera</taxon>
        <taxon>Eurotatoria</taxon>
        <taxon>Monogononta</taxon>
        <taxon>Pseudotrocha</taxon>
        <taxon>Ploima</taxon>
        <taxon>Brachionidae</taxon>
        <taxon>Brachionus</taxon>
    </lineage>
</organism>
<name>A0A3M7REZ8_BRAPC</name>
<evidence type="ECO:0000256" key="1">
    <source>
        <dbReference type="SAM" id="SignalP"/>
    </source>
</evidence>
<sequence length="108" mass="12216">MNTFLFCILLIRINPFLCFEKKKLQKKPNHNQLSLSTVLFKTNLHIPQLFLDITFPTGIRLYFIIWGVIACLPPSTWTSSPVMNEALSEAKKAMVLATSSPVPGRPRA</sequence>
<protein>
    <submittedName>
        <fullName evidence="2">Uncharacterized protein</fullName>
    </submittedName>
</protein>
<gene>
    <name evidence="2" type="ORF">BpHYR1_050007</name>
</gene>
<comment type="caution">
    <text evidence="2">The sequence shown here is derived from an EMBL/GenBank/DDBJ whole genome shotgun (WGS) entry which is preliminary data.</text>
</comment>
<dbReference type="Proteomes" id="UP000276133">
    <property type="component" value="Unassembled WGS sequence"/>
</dbReference>
<keyword evidence="3" id="KW-1185">Reference proteome</keyword>
<dbReference type="AlphaFoldDB" id="A0A3M7REZ8"/>